<feature type="region of interest" description="Disordered" evidence="2">
    <location>
        <begin position="382"/>
        <end position="441"/>
    </location>
</feature>
<evidence type="ECO:0000256" key="2">
    <source>
        <dbReference type="SAM" id="MobiDB-lite"/>
    </source>
</evidence>
<organism evidence="3 4">
    <name type="scientific">Chlorella ohadii</name>
    <dbReference type="NCBI Taxonomy" id="2649997"/>
    <lineage>
        <taxon>Eukaryota</taxon>
        <taxon>Viridiplantae</taxon>
        <taxon>Chlorophyta</taxon>
        <taxon>core chlorophytes</taxon>
        <taxon>Trebouxiophyceae</taxon>
        <taxon>Chlorellales</taxon>
        <taxon>Chlorellaceae</taxon>
        <taxon>Chlorella clade</taxon>
        <taxon>Chlorella</taxon>
    </lineage>
</organism>
<comment type="caution">
    <text evidence="3">The sequence shown here is derived from an EMBL/GenBank/DDBJ whole genome shotgun (WGS) entry which is preliminary data.</text>
</comment>
<reference evidence="3" key="1">
    <citation type="submission" date="2020-11" db="EMBL/GenBank/DDBJ databases">
        <title>Chlorella ohadii genome sequencing and assembly.</title>
        <authorList>
            <person name="Murik O."/>
            <person name="Treves H."/>
            <person name="Kedem I."/>
            <person name="Shotland Y."/>
            <person name="Kaplan A."/>
        </authorList>
    </citation>
    <scope>NUCLEOTIDE SEQUENCE</scope>
    <source>
        <strain evidence="3">1</strain>
    </source>
</reference>
<evidence type="ECO:0000256" key="1">
    <source>
        <dbReference type="SAM" id="Coils"/>
    </source>
</evidence>
<evidence type="ECO:0000313" key="3">
    <source>
        <dbReference type="EMBL" id="KAI7839917.1"/>
    </source>
</evidence>
<dbReference type="Proteomes" id="UP001205105">
    <property type="component" value="Unassembled WGS sequence"/>
</dbReference>
<feature type="coiled-coil region" evidence="1">
    <location>
        <begin position="211"/>
        <end position="245"/>
    </location>
</feature>
<sequence>MQNGGPRKARVYDRLEGQETLPQAPQRWAQVDAAAAALRPGSIVSLAYECDELLVARRASDSGAWSLSVASMDWSSRGTSGWHTHALDYAVESLEPHCLFRVLRDGPRIALASLSADGHLLCATTSGDRLALAACGSSGGGSAWVAAGASWEQRDGALRNSRWPEKASGAWGWCGTAWPSLLSVLAARLLHVTCLPTLQLQRCEEYYGGLLHELHSEKAGMQKRLQELEEQRDAALLEARRWQHAAEEQEAVLVHVQQREQQLPAAASAAVDLDVQAPQGDAVRQLAALHEQLESLAEGGLPALQQERARMSICLQTIKEITDMVRQSTSGAPSSASSGGEPEVVAAATAAAAAAAAAAGALPQRGAAPYVTDTEGESRLRDYLGARPEQQDPLERVGREAAPPPPRAEPSGATDEPESTPQRVLRALENAPPSSRDPDSA</sequence>
<dbReference type="EMBL" id="JADXDR010000090">
    <property type="protein sequence ID" value="KAI7839917.1"/>
    <property type="molecule type" value="Genomic_DNA"/>
</dbReference>
<accession>A0AAD5H5A6</accession>
<evidence type="ECO:0000313" key="4">
    <source>
        <dbReference type="Proteomes" id="UP001205105"/>
    </source>
</evidence>
<proteinExistence type="predicted"/>
<dbReference type="AlphaFoldDB" id="A0AAD5H5A6"/>
<feature type="compositionally biased region" description="Basic and acidic residues" evidence="2">
    <location>
        <begin position="382"/>
        <end position="399"/>
    </location>
</feature>
<name>A0AAD5H5A6_9CHLO</name>
<keyword evidence="1" id="KW-0175">Coiled coil</keyword>
<feature type="non-terminal residue" evidence="3">
    <location>
        <position position="441"/>
    </location>
</feature>
<gene>
    <name evidence="3" type="ORF">COHA_006397</name>
</gene>
<protein>
    <submittedName>
        <fullName evidence="3">Uncharacterized protein</fullName>
    </submittedName>
</protein>
<keyword evidence="4" id="KW-1185">Reference proteome</keyword>